<evidence type="ECO:0000256" key="4">
    <source>
        <dbReference type="ARBA" id="ARBA00023163"/>
    </source>
</evidence>
<proteinExistence type="inferred from homology"/>
<dbReference type="InterPro" id="IPR005119">
    <property type="entry name" value="LysR_subst-bd"/>
</dbReference>
<evidence type="ECO:0000313" key="7">
    <source>
        <dbReference type="Proteomes" id="UP000030060"/>
    </source>
</evidence>
<dbReference type="InterPro" id="IPR036390">
    <property type="entry name" value="WH_DNA-bd_sf"/>
</dbReference>
<reference evidence="6 7" key="1">
    <citation type="journal article" date="2013" name="Genome Announc.">
        <title>Draft Genome Sequence of Pseudomonas fluorescens LMG 5329, a White Line-Inducing Principle-Producing Bioindicator for the Mushroom Pathogen Pseudomonas tolaasii.</title>
        <authorList>
            <person name="Ghequire M.G."/>
            <person name="Rokni-Zadeh H."/>
            <person name="Zarrineh P."/>
            <person name="De Mot R."/>
        </authorList>
    </citation>
    <scope>NUCLEOTIDE SEQUENCE [LARGE SCALE GENOMIC DNA]</scope>
    <source>
        <strain evidence="6 7">LMG 5329</strain>
    </source>
</reference>
<sequence length="317" mass="35342">MDILQNMRIFRCVAEAGSFTSAALRLKTNTTHVSRSISNLEAHLRTRLFNRTTRRIALTESGQRYLLRCEQILHSIEEAEVEAGDAHTRPIGQLKVHSMTGIGQHYVVDAIARYRQHYPDVTFNLSMSNRTPDLVHEGFDVSIVLAIDLPDSSHVSQKLGTTYSIVCASPSYVKNHGIAQVPKDLLDHACLRLVSPVIPLEDWTFDGPNGKENVIITHSPFLVDSVDAMKTAISNDMGIGILPVHAAIKGLRSGSLVRVLPDYRLEELSLYAIYPSRHYLDAKIKTWVEYLRSSLPEVLADHKAVLKTRAPLSVVES</sequence>
<gene>
    <name evidence="6" type="ORF">K814_0107115</name>
</gene>
<dbReference type="Gene3D" id="1.10.10.10">
    <property type="entry name" value="Winged helix-like DNA-binding domain superfamily/Winged helix DNA-binding domain"/>
    <property type="match status" value="1"/>
</dbReference>
<evidence type="ECO:0000256" key="2">
    <source>
        <dbReference type="ARBA" id="ARBA00023015"/>
    </source>
</evidence>
<dbReference type="InterPro" id="IPR058163">
    <property type="entry name" value="LysR-type_TF_proteobact-type"/>
</dbReference>
<dbReference type="SUPFAM" id="SSF46785">
    <property type="entry name" value="Winged helix' DNA-binding domain"/>
    <property type="match status" value="1"/>
</dbReference>
<dbReference type="Proteomes" id="UP000030060">
    <property type="component" value="Unassembled WGS sequence"/>
</dbReference>
<evidence type="ECO:0000256" key="3">
    <source>
        <dbReference type="ARBA" id="ARBA00023125"/>
    </source>
</evidence>
<dbReference type="OrthoDB" id="9786526at2"/>
<keyword evidence="4" id="KW-0804">Transcription</keyword>
<dbReference type="PANTHER" id="PTHR30537:SF5">
    <property type="entry name" value="HTH-TYPE TRANSCRIPTIONAL ACTIVATOR TTDR-RELATED"/>
    <property type="match status" value="1"/>
</dbReference>
<dbReference type="GO" id="GO:0003700">
    <property type="term" value="F:DNA-binding transcription factor activity"/>
    <property type="evidence" value="ECO:0007669"/>
    <property type="project" value="InterPro"/>
</dbReference>
<name>A0A0A1Z349_PSEFL</name>
<dbReference type="RefSeq" id="WP_038844248.1">
    <property type="nucleotide sequence ID" value="NZ_ASGY01000054.1"/>
</dbReference>
<dbReference type="EMBL" id="ASGY01000054">
    <property type="protein sequence ID" value="KGE68633.1"/>
    <property type="molecule type" value="Genomic_DNA"/>
</dbReference>
<dbReference type="CDD" id="cd08422">
    <property type="entry name" value="PBP2_CrgA_like"/>
    <property type="match status" value="1"/>
</dbReference>
<dbReference type="Pfam" id="PF03466">
    <property type="entry name" value="LysR_substrate"/>
    <property type="match status" value="1"/>
</dbReference>
<dbReference type="GO" id="GO:0003677">
    <property type="term" value="F:DNA binding"/>
    <property type="evidence" value="ECO:0007669"/>
    <property type="project" value="UniProtKB-KW"/>
</dbReference>
<dbReference type="Pfam" id="PF00126">
    <property type="entry name" value="HTH_1"/>
    <property type="match status" value="1"/>
</dbReference>
<dbReference type="FunFam" id="1.10.10.10:FF:000001">
    <property type="entry name" value="LysR family transcriptional regulator"/>
    <property type="match status" value="1"/>
</dbReference>
<evidence type="ECO:0000313" key="6">
    <source>
        <dbReference type="EMBL" id="KGE68633.1"/>
    </source>
</evidence>
<dbReference type="SUPFAM" id="SSF53850">
    <property type="entry name" value="Periplasmic binding protein-like II"/>
    <property type="match status" value="1"/>
</dbReference>
<comment type="caution">
    <text evidence="6">The sequence shown here is derived from an EMBL/GenBank/DDBJ whole genome shotgun (WGS) entry which is preliminary data.</text>
</comment>
<dbReference type="PROSITE" id="PS50931">
    <property type="entry name" value="HTH_LYSR"/>
    <property type="match status" value="1"/>
</dbReference>
<comment type="similarity">
    <text evidence="1">Belongs to the LysR transcriptional regulatory family.</text>
</comment>
<evidence type="ECO:0000256" key="1">
    <source>
        <dbReference type="ARBA" id="ARBA00009437"/>
    </source>
</evidence>
<accession>A0A0A1Z349</accession>
<organism evidence="6 7">
    <name type="scientific">Pseudomonas fluorescens LMG 5329</name>
    <dbReference type="NCBI Taxonomy" id="1324332"/>
    <lineage>
        <taxon>Bacteria</taxon>
        <taxon>Pseudomonadati</taxon>
        <taxon>Pseudomonadota</taxon>
        <taxon>Gammaproteobacteria</taxon>
        <taxon>Pseudomonadales</taxon>
        <taxon>Pseudomonadaceae</taxon>
        <taxon>Pseudomonas</taxon>
    </lineage>
</organism>
<protein>
    <submittedName>
        <fullName evidence="6">LysR family transcriptional regulator</fullName>
    </submittedName>
</protein>
<dbReference type="AlphaFoldDB" id="A0A0A1Z349"/>
<keyword evidence="2" id="KW-0805">Transcription regulation</keyword>
<dbReference type="PANTHER" id="PTHR30537">
    <property type="entry name" value="HTH-TYPE TRANSCRIPTIONAL REGULATOR"/>
    <property type="match status" value="1"/>
</dbReference>
<dbReference type="InterPro" id="IPR036388">
    <property type="entry name" value="WH-like_DNA-bd_sf"/>
</dbReference>
<dbReference type="Gene3D" id="3.40.190.290">
    <property type="match status" value="1"/>
</dbReference>
<evidence type="ECO:0000259" key="5">
    <source>
        <dbReference type="PROSITE" id="PS50931"/>
    </source>
</evidence>
<keyword evidence="3" id="KW-0238">DNA-binding</keyword>
<feature type="domain" description="HTH lysR-type" evidence="5">
    <location>
        <begin position="1"/>
        <end position="59"/>
    </location>
</feature>
<dbReference type="InterPro" id="IPR000847">
    <property type="entry name" value="LysR_HTH_N"/>
</dbReference>